<dbReference type="Gene3D" id="3.40.50.1820">
    <property type="entry name" value="alpha/beta hydrolase"/>
    <property type="match status" value="1"/>
</dbReference>
<evidence type="ECO:0000256" key="2">
    <source>
        <dbReference type="ARBA" id="ARBA00010701"/>
    </source>
</evidence>
<dbReference type="InterPro" id="IPR013818">
    <property type="entry name" value="Lipase"/>
</dbReference>
<dbReference type="PANTHER" id="PTHR11610">
    <property type="entry name" value="LIPASE"/>
    <property type="match status" value="1"/>
</dbReference>
<comment type="subcellular location">
    <subcellularLocation>
        <location evidence="1">Secreted</location>
    </subcellularLocation>
</comment>
<evidence type="ECO:0000313" key="7">
    <source>
        <dbReference type="RefSeq" id="XP_022235545.1"/>
    </source>
</evidence>
<dbReference type="InterPro" id="IPR000734">
    <property type="entry name" value="TAG_lipase"/>
</dbReference>
<keyword evidence="6" id="KW-1185">Reference proteome</keyword>
<dbReference type="RefSeq" id="XP_022235545.1">
    <property type="nucleotide sequence ID" value="XM_022379837.1"/>
</dbReference>
<keyword evidence="3" id="KW-0964">Secreted</keyword>
<proteinExistence type="inferred from homology"/>
<organism evidence="6 7">
    <name type="scientific">Limulus polyphemus</name>
    <name type="common">Atlantic horseshoe crab</name>
    <dbReference type="NCBI Taxonomy" id="6850"/>
    <lineage>
        <taxon>Eukaryota</taxon>
        <taxon>Metazoa</taxon>
        <taxon>Ecdysozoa</taxon>
        <taxon>Arthropoda</taxon>
        <taxon>Chelicerata</taxon>
        <taxon>Merostomata</taxon>
        <taxon>Xiphosura</taxon>
        <taxon>Limulidae</taxon>
        <taxon>Limulus</taxon>
    </lineage>
</organism>
<feature type="domain" description="Lipase" evidence="5">
    <location>
        <begin position="108"/>
        <end position="179"/>
    </location>
</feature>
<sequence>MKDEYLKQGDYNIILVDWSKRSWFPYYQAVANTRLVGAEIAQLISRLQIMPDLLRRKIKISGSLPTKQRNYIARIKLKVTRNRTKNLSARLVQADWLLNDKLDDSPQETKNISLDSVHLIGHSLGAHVAGYAGERLNKVRRITGLDPAGPYFTGTAENVRLDRSDAEFVDVIHTDSSKILLFGKY</sequence>
<dbReference type="SUPFAM" id="SSF53474">
    <property type="entry name" value="alpha/beta-Hydrolases"/>
    <property type="match status" value="2"/>
</dbReference>
<accession>A0ABM1RVZ0</accession>
<name>A0ABM1RVZ0_LIMPO</name>
<dbReference type="Proteomes" id="UP000694941">
    <property type="component" value="Unplaced"/>
</dbReference>
<evidence type="ECO:0000259" key="5">
    <source>
        <dbReference type="Pfam" id="PF00151"/>
    </source>
</evidence>
<dbReference type="InterPro" id="IPR029058">
    <property type="entry name" value="AB_hydrolase_fold"/>
</dbReference>
<gene>
    <name evidence="7" type="primary">LOC106475814</name>
</gene>
<evidence type="ECO:0000313" key="6">
    <source>
        <dbReference type="Proteomes" id="UP000694941"/>
    </source>
</evidence>
<protein>
    <submittedName>
        <fullName evidence="7">Pancreatic lipase-related protein 3-like</fullName>
    </submittedName>
</protein>
<evidence type="ECO:0000256" key="1">
    <source>
        <dbReference type="ARBA" id="ARBA00004613"/>
    </source>
</evidence>
<dbReference type="GeneID" id="106475814"/>
<comment type="similarity">
    <text evidence="2 4">Belongs to the AB hydrolase superfamily. Lipase family.</text>
</comment>
<feature type="domain" description="Lipase" evidence="5">
    <location>
        <begin position="3"/>
        <end position="62"/>
    </location>
</feature>
<dbReference type="PANTHER" id="PTHR11610:SF173">
    <property type="entry name" value="LIPASE DOMAIN-CONTAINING PROTEIN-RELATED"/>
    <property type="match status" value="1"/>
</dbReference>
<evidence type="ECO:0000256" key="4">
    <source>
        <dbReference type="RuleBase" id="RU004262"/>
    </source>
</evidence>
<evidence type="ECO:0000256" key="3">
    <source>
        <dbReference type="ARBA" id="ARBA00022525"/>
    </source>
</evidence>
<dbReference type="Pfam" id="PF00151">
    <property type="entry name" value="Lipase"/>
    <property type="match status" value="2"/>
</dbReference>
<reference evidence="7" key="1">
    <citation type="submission" date="2025-08" db="UniProtKB">
        <authorList>
            <consortium name="RefSeq"/>
        </authorList>
    </citation>
    <scope>IDENTIFICATION</scope>
    <source>
        <tissue evidence="7">Muscle</tissue>
    </source>
</reference>